<evidence type="ECO:0000256" key="1">
    <source>
        <dbReference type="SAM" id="Phobius"/>
    </source>
</evidence>
<dbReference type="AlphaFoldDB" id="U2E8J1"/>
<feature type="transmembrane region" description="Helical" evidence="1">
    <location>
        <begin position="81"/>
        <end position="104"/>
    </location>
</feature>
<proteinExistence type="predicted"/>
<dbReference type="eggNOG" id="COG2141">
    <property type="taxonomic scope" value="Bacteria"/>
</dbReference>
<dbReference type="NCBIfam" id="NF038065">
    <property type="entry name" value="Pr6Pr"/>
    <property type="match status" value="1"/>
</dbReference>
<reference evidence="2 3" key="2">
    <citation type="journal article" date="2013" name="PLoS ONE">
        <title>INDIGO - INtegrated Data Warehouse of MIcrobial GenOmes with Examples from the Red Sea Extremophiles.</title>
        <authorList>
            <person name="Alam I."/>
            <person name="Antunes A."/>
            <person name="Kamau A.A."/>
            <person name="Ba Alawi W."/>
            <person name="Kalkatawi M."/>
            <person name="Stingl U."/>
            <person name="Bajic V.B."/>
        </authorList>
    </citation>
    <scope>NUCLEOTIDE SEQUENCE [LARGE SCALE GENOMIC DNA]</scope>
    <source>
        <strain evidence="2 3">SSD-17B</strain>
    </source>
</reference>
<comment type="caution">
    <text evidence="2">The sequence shown here is derived from an EMBL/GenBank/DDBJ whole genome shotgun (WGS) entry which is preliminary data.</text>
</comment>
<name>U2E8J1_9MOLU</name>
<feature type="transmembrane region" description="Helical" evidence="1">
    <location>
        <begin position="110"/>
        <end position="132"/>
    </location>
</feature>
<keyword evidence="1" id="KW-1133">Transmembrane helix</keyword>
<dbReference type="OrthoDB" id="9809977at2"/>
<feature type="transmembrane region" description="Helical" evidence="1">
    <location>
        <begin position="7"/>
        <end position="27"/>
    </location>
</feature>
<dbReference type="RefSeq" id="WP_008827041.1">
    <property type="nucleotide sequence ID" value="NZ_AFNU02000010.1"/>
</dbReference>
<reference evidence="2 3" key="1">
    <citation type="journal article" date="2011" name="J. Bacteriol.">
        <title>Genome sequence of Haloplasma contractile, an unusual contractile bacterium from a deep-sea anoxic brine lake.</title>
        <authorList>
            <person name="Antunes A."/>
            <person name="Alam I."/>
            <person name="El Dorry H."/>
            <person name="Siam R."/>
            <person name="Robertson A."/>
            <person name="Bajic V.B."/>
            <person name="Stingl U."/>
        </authorList>
    </citation>
    <scope>NUCLEOTIDE SEQUENCE [LARGE SCALE GENOMIC DNA]</scope>
    <source>
        <strain evidence="2 3">SSD-17B</strain>
    </source>
</reference>
<feature type="transmembrane region" description="Helical" evidence="1">
    <location>
        <begin position="184"/>
        <end position="208"/>
    </location>
</feature>
<dbReference type="EMBL" id="AFNU02000010">
    <property type="protein sequence ID" value="ERJ11483.1"/>
    <property type="molecule type" value="Genomic_DNA"/>
</dbReference>
<feature type="transmembrane region" description="Helical" evidence="1">
    <location>
        <begin position="144"/>
        <end position="164"/>
    </location>
</feature>
<dbReference type="InParanoid" id="U2E8J1"/>
<organism evidence="2 3">
    <name type="scientific">Haloplasma contractile SSD-17B</name>
    <dbReference type="NCBI Taxonomy" id="1033810"/>
    <lineage>
        <taxon>Bacteria</taxon>
        <taxon>Bacillati</taxon>
        <taxon>Mycoplasmatota</taxon>
        <taxon>Mollicutes</taxon>
        <taxon>Haloplasmatales</taxon>
        <taxon>Haloplasmataceae</taxon>
        <taxon>Haloplasma</taxon>
    </lineage>
</organism>
<evidence type="ECO:0000313" key="2">
    <source>
        <dbReference type="EMBL" id="ERJ11483.1"/>
    </source>
</evidence>
<keyword evidence="3" id="KW-1185">Reference proteome</keyword>
<protein>
    <submittedName>
        <fullName evidence="2">Integral membrane protein</fullName>
    </submittedName>
</protein>
<dbReference type="STRING" id="1033810.HLPCO_002395"/>
<keyword evidence="1" id="KW-0812">Transmembrane</keyword>
<dbReference type="InterPro" id="IPR049713">
    <property type="entry name" value="Pr6Pr-like"/>
</dbReference>
<accession>U2E8J1</accession>
<dbReference type="Proteomes" id="UP000005707">
    <property type="component" value="Unassembled WGS sequence"/>
</dbReference>
<keyword evidence="1" id="KW-0472">Membrane</keyword>
<evidence type="ECO:0000313" key="3">
    <source>
        <dbReference type="Proteomes" id="UP000005707"/>
    </source>
</evidence>
<feature type="transmembrane region" description="Helical" evidence="1">
    <location>
        <begin position="47"/>
        <end position="69"/>
    </location>
</feature>
<sequence length="222" mass="25663">MKGYKFAFVYRGILALLTFSGLVFNLIDQIQLGIDEGQLQHQIINYLGYFTIQSNLLIAIWLTASCIYTKRNQDHFLFKPIVKGGITLYISITGIIYVTMLAGLWEPTGIRAIGVFILHYLTPLGAFIDWLIFEKKRAYKWDFILVWMAYPLGYLMFCLIRGPLVDYYPYPFINVSVYGYNTVMMNAVKMTIFFILIGSVLVIFNNLITVQLDDRLEEERIG</sequence>
<gene>
    <name evidence="2" type="ORF">HLPCO_002395</name>
</gene>